<dbReference type="InterPro" id="IPR045090">
    <property type="entry name" value="Pept_M3A_M3B"/>
</dbReference>
<dbReference type="InterPro" id="IPR013647">
    <property type="entry name" value="OligopepF_N_dom"/>
</dbReference>
<comment type="cofactor">
    <cofactor evidence="1">
        <name>Zn(2+)</name>
        <dbReference type="ChEBI" id="CHEBI:29105"/>
    </cofactor>
    <text evidence="1">Binds 1 zinc ion.</text>
</comment>
<dbReference type="InterPro" id="IPR004438">
    <property type="entry name" value="Peptidase_M3B"/>
</dbReference>
<reference evidence="3" key="1">
    <citation type="submission" date="2018-06" db="EMBL/GenBank/DDBJ databases">
        <title>Complete genome sequences of Mycoplasma anatis, M. anseris and M. cloacale type strains.</title>
        <authorList>
            <person name="Grozner D."/>
            <person name="Forro B."/>
            <person name="Sulyok K.M."/>
            <person name="Marton S."/>
            <person name="Kreizinger Z."/>
            <person name="Banyai K."/>
            <person name="Gyuranecz M."/>
        </authorList>
    </citation>
    <scope>NUCLEOTIDE SEQUENCE [LARGE SCALE GENOMIC DNA]</scope>
    <source>
        <strain evidence="3">NCTC 10199</strain>
    </source>
</reference>
<dbReference type="Gene3D" id="1.20.140.70">
    <property type="entry name" value="Oligopeptidase f, N-terminal domain"/>
    <property type="match status" value="1"/>
</dbReference>
<dbReference type="NCBIfam" id="TIGR00181">
    <property type="entry name" value="pepF"/>
    <property type="match status" value="1"/>
</dbReference>
<dbReference type="Pfam" id="PF01432">
    <property type="entry name" value="Peptidase_M3"/>
    <property type="match status" value="1"/>
</dbReference>
<dbReference type="PANTHER" id="PTHR11804:SF84">
    <property type="entry name" value="SACCHAROLYSIN"/>
    <property type="match status" value="1"/>
</dbReference>
<keyword evidence="1" id="KW-0862">Zinc</keyword>
<dbReference type="CDD" id="cd09608">
    <property type="entry name" value="M3B_PepF"/>
    <property type="match status" value="1"/>
</dbReference>
<dbReference type="GO" id="GO:0006508">
    <property type="term" value="P:proteolysis"/>
    <property type="evidence" value="ECO:0007669"/>
    <property type="project" value="UniProtKB-KW"/>
</dbReference>
<comment type="function">
    <text evidence="1">Has oligopeptidase activity and degrades a variety of small bioactive peptides.</text>
</comment>
<evidence type="ECO:0000313" key="2">
    <source>
        <dbReference type="EMBL" id="AWX42887.1"/>
    </source>
</evidence>
<dbReference type="GO" id="GO:0004222">
    <property type="term" value="F:metalloendopeptidase activity"/>
    <property type="evidence" value="ECO:0007669"/>
    <property type="project" value="UniProtKB-UniRule"/>
</dbReference>
<protein>
    <recommendedName>
        <fullName evidence="1">Oligopeptidase F</fullName>
        <ecNumber evidence="1">3.4.24.-</ecNumber>
    </recommendedName>
</protein>
<dbReference type="OrthoDB" id="9766487at2"/>
<comment type="similarity">
    <text evidence="1">Belongs to the peptidase M3B family.</text>
</comment>
<dbReference type="SUPFAM" id="SSF55486">
    <property type="entry name" value="Metalloproteases ('zincins'), catalytic domain"/>
    <property type="match status" value="1"/>
</dbReference>
<dbReference type="AlphaFoldDB" id="A0A2Z4LNQ3"/>
<organism evidence="2 3">
    <name type="scientific">Metamycoplasma cloacale</name>
    <dbReference type="NCBI Taxonomy" id="92401"/>
    <lineage>
        <taxon>Bacteria</taxon>
        <taxon>Bacillati</taxon>
        <taxon>Mycoplasmatota</taxon>
        <taxon>Mycoplasmoidales</taxon>
        <taxon>Metamycoplasmataceae</taxon>
        <taxon>Metamycoplasma</taxon>
    </lineage>
</organism>
<dbReference type="Pfam" id="PF08439">
    <property type="entry name" value="Peptidase_M3_N"/>
    <property type="match status" value="1"/>
</dbReference>
<dbReference type="KEGG" id="mclo:DK849_02350"/>
<dbReference type="Gene3D" id="1.10.1370.20">
    <property type="entry name" value="Oligoendopeptidase f, C-terminal domain"/>
    <property type="match status" value="1"/>
</dbReference>
<dbReference type="Gene3D" id="1.10.287.830">
    <property type="entry name" value="putative peptidase helix hairpin domain like"/>
    <property type="match status" value="1"/>
</dbReference>
<dbReference type="EMBL" id="CP030103">
    <property type="protein sequence ID" value="AWX42887.1"/>
    <property type="molecule type" value="Genomic_DNA"/>
</dbReference>
<keyword evidence="1" id="KW-0482">Metalloprotease</keyword>
<evidence type="ECO:0000256" key="1">
    <source>
        <dbReference type="RuleBase" id="RU368091"/>
    </source>
</evidence>
<keyword evidence="1" id="KW-0378">Hydrolase</keyword>
<dbReference type="PANTHER" id="PTHR11804">
    <property type="entry name" value="PROTEASE M3 THIMET OLIGOPEPTIDASE-RELATED"/>
    <property type="match status" value="1"/>
</dbReference>
<dbReference type="EC" id="3.4.24.-" evidence="1"/>
<keyword evidence="3" id="KW-1185">Reference proteome</keyword>
<accession>A0A2Z4LNQ3</accession>
<name>A0A2Z4LNQ3_9BACT</name>
<keyword evidence="1" id="KW-0645">Protease</keyword>
<dbReference type="InterPro" id="IPR001567">
    <property type="entry name" value="Pept_M3A_M3B_dom"/>
</dbReference>
<dbReference type="InterPro" id="IPR042088">
    <property type="entry name" value="OligoPept_F_C"/>
</dbReference>
<proteinExistence type="inferred from homology"/>
<dbReference type="RefSeq" id="WP_029330733.1">
    <property type="nucleotide sequence ID" value="NZ_CP030103.1"/>
</dbReference>
<dbReference type="GO" id="GO:0006518">
    <property type="term" value="P:peptide metabolic process"/>
    <property type="evidence" value="ECO:0007669"/>
    <property type="project" value="TreeGrafter"/>
</dbReference>
<dbReference type="GO" id="GO:0046872">
    <property type="term" value="F:metal ion binding"/>
    <property type="evidence" value="ECO:0007669"/>
    <property type="project" value="UniProtKB-UniRule"/>
</dbReference>
<gene>
    <name evidence="2" type="primary">pepF</name>
    <name evidence="2" type="ORF">DK849_02350</name>
</gene>
<dbReference type="Proteomes" id="UP000249865">
    <property type="component" value="Chromosome"/>
</dbReference>
<keyword evidence="1" id="KW-0479">Metal-binding</keyword>
<evidence type="ECO:0000313" key="3">
    <source>
        <dbReference type="Proteomes" id="UP000249865"/>
    </source>
</evidence>
<sequence>MKKYNKYEDIEQQYRFDLKDILQGKTLDDWKHEFFAIYERLIEIKDQKYEDFNLYLEYIKLLGDSMIISNKITNYLSNKQNINVTDSSISSLSVEFENQLNEYQTRLGSEINRIAKHRKTIEKWMNLPELKEVRKDLEKTLNELDHKLSDEVENYLTETSIGEPNLEEIFVVLTDSEIDFGYGIDSKGKKHKITEGNYYMLLKNKDEKLRKTTYTSYNKAFWDKKETLSKLLYQHIKRISVNAKQRRYTSALQSILSEDCVDEKLLHLIFNSVKNNIGIFRKFALYKKKFFTKKFNKKMRPWDWNLDLVDVKTKYSIEEANEILLNITKVMPFEYHEVVKKAINENWIDYCNAPSKMSGAYSIGESHGIDKKYILMNFDGTLGSVNTLCHEMGHSMHSYYSCKTQSIYRSEYPIILAEIASIFNELLLTDYLVKNAKSDKEKFNIIERSIFDFIGTVIKQTEWANYEYYLYSKIDQQLPINSYDQLEEIYVNNSKEYSLNPKETKKGLKSNAYAVRVPHYYYYFYVYKYALGYIVANIFYNQYIKNGKEALENYITKFLSSGDINWPAEILKDAGIDIYSEDIYQQAFKNIEEKINEYIKLGKKLFK</sequence>